<organism evidence="1 2">
    <name type="scientific">Meloidogyne incognita</name>
    <name type="common">Southern root-knot nematode worm</name>
    <name type="synonym">Oxyuris incognita</name>
    <dbReference type="NCBI Taxonomy" id="6306"/>
    <lineage>
        <taxon>Eukaryota</taxon>
        <taxon>Metazoa</taxon>
        <taxon>Ecdysozoa</taxon>
        <taxon>Nematoda</taxon>
        <taxon>Chromadorea</taxon>
        <taxon>Rhabditida</taxon>
        <taxon>Tylenchina</taxon>
        <taxon>Tylenchomorpha</taxon>
        <taxon>Tylenchoidea</taxon>
        <taxon>Meloidogynidae</taxon>
        <taxon>Meloidogyninae</taxon>
        <taxon>Meloidogyne</taxon>
        <taxon>Meloidogyne incognita group</taxon>
    </lineage>
</organism>
<accession>A0A914MXK5</accession>
<proteinExistence type="predicted"/>
<sequence length="74" mass="8028">MVTGAKRTVTNLKILFLYARFMSPSDLPKSVMTMNILLLELCGSLWSMSVGKCCRSSGFALSAACNTRTSICSL</sequence>
<keyword evidence="1" id="KW-1185">Reference proteome</keyword>
<dbReference type="AlphaFoldDB" id="A0A914MXK5"/>
<reference evidence="2 3" key="1">
    <citation type="submission" date="2022-11" db="UniProtKB">
        <authorList>
            <consortium name="WormBaseParasite"/>
        </authorList>
    </citation>
    <scope>IDENTIFICATION</scope>
</reference>
<dbReference type="Proteomes" id="UP000887563">
    <property type="component" value="Unplaced"/>
</dbReference>
<dbReference type="WBParaSite" id="Minc3s02798g31605">
    <property type="protein sequence ID" value="Minc3s02798g31605"/>
    <property type="gene ID" value="Minc3s02798g31605"/>
</dbReference>
<evidence type="ECO:0000313" key="3">
    <source>
        <dbReference type="WBParaSite" id="Minc3s02977g32289"/>
    </source>
</evidence>
<evidence type="ECO:0000313" key="1">
    <source>
        <dbReference type="Proteomes" id="UP000887563"/>
    </source>
</evidence>
<evidence type="ECO:0000313" key="2">
    <source>
        <dbReference type="WBParaSite" id="Minc3s02798g31605"/>
    </source>
</evidence>
<name>A0A914MXK5_MELIC</name>
<protein>
    <submittedName>
        <fullName evidence="2 3">Candidate secreted effector</fullName>
    </submittedName>
</protein>
<dbReference type="WBParaSite" id="Minc3s02977g32289">
    <property type="protein sequence ID" value="Minc3s02977g32289"/>
    <property type="gene ID" value="Minc3s02977g32289"/>
</dbReference>